<dbReference type="AlphaFoldDB" id="A0AAU9TIM3"/>
<comment type="caution">
    <text evidence="2">The sequence shown here is derived from an EMBL/GenBank/DDBJ whole genome shotgun (WGS) entry which is preliminary data.</text>
</comment>
<proteinExistence type="predicted"/>
<evidence type="ECO:0000313" key="3">
    <source>
        <dbReference type="Proteomes" id="UP001153954"/>
    </source>
</evidence>
<organism evidence="2 3">
    <name type="scientific">Euphydryas editha</name>
    <name type="common">Edith's checkerspot</name>
    <dbReference type="NCBI Taxonomy" id="104508"/>
    <lineage>
        <taxon>Eukaryota</taxon>
        <taxon>Metazoa</taxon>
        <taxon>Ecdysozoa</taxon>
        <taxon>Arthropoda</taxon>
        <taxon>Hexapoda</taxon>
        <taxon>Insecta</taxon>
        <taxon>Pterygota</taxon>
        <taxon>Neoptera</taxon>
        <taxon>Endopterygota</taxon>
        <taxon>Lepidoptera</taxon>
        <taxon>Glossata</taxon>
        <taxon>Ditrysia</taxon>
        <taxon>Papilionoidea</taxon>
        <taxon>Nymphalidae</taxon>
        <taxon>Nymphalinae</taxon>
        <taxon>Euphydryas</taxon>
    </lineage>
</organism>
<protein>
    <submittedName>
        <fullName evidence="2">Uncharacterized protein</fullName>
    </submittedName>
</protein>
<keyword evidence="3" id="KW-1185">Reference proteome</keyword>
<name>A0AAU9TIM3_EUPED</name>
<dbReference type="EMBL" id="CAKOGL010000005">
    <property type="protein sequence ID" value="CAH2085977.1"/>
    <property type="molecule type" value="Genomic_DNA"/>
</dbReference>
<gene>
    <name evidence="2" type="ORF">EEDITHA_LOCUS2406</name>
</gene>
<dbReference type="Proteomes" id="UP001153954">
    <property type="component" value="Unassembled WGS sequence"/>
</dbReference>
<evidence type="ECO:0000313" key="2">
    <source>
        <dbReference type="EMBL" id="CAH2085977.1"/>
    </source>
</evidence>
<feature type="region of interest" description="Disordered" evidence="1">
    <location>
        <begin position="27"/>
        <end position="53"/>
    </location>
</feature>
<sequence>MQIVDDRNMGLNKLSIPKMNLTLTKKLAQNDSSSGGGDYDDNHHRYPSGDNAAAAEQTTVVSHAGVYNTNLFSYNQI</sequence>
<reference evidence="2" key="1">
    <citation type="submission" date="2022-03" db="EMBL/GenBank/DDBJ databases">
        <authorList>
            <person name="Tunstrom K."/>
        </authorList>
    </citation>
    <scope>NUCLEOTIDE SEQUENCE</scope>
</reference>
<accession>A0AAU9TIM3</accession>
<evidence type="ECO:0000256" key="1">
    <source>
        <dbReference type="SAM" id="MobiDB-lite"/>
    </source>
</evidence>